<dbReference type="Proteomes" id="UP001156905">
    <property type="component" value="Unassembled WGS sequence"/>
</dbReference>
<evidence type="ECO:0008006" key="4">
    <source>
        <dbReference type="Google" id="ProtNLM"/>
    </source>
</evidence>
<evidence type="ECO:0000256" key="1">
    <source>
        <dbReference type="SAM" id="MobiDB-lite"/>
    </source>
</evidence>
<accession>A0ABQ6AS96</accession>
<feature type="region of interest" description="Disordered" evidence="1">
    <location>
        <begin position="256"/>
        <end position="281"/>
    </location>
</feature>
<name>A0ABQ6AS96_9BRAD</name>
<protein>
    <recommendedName>
        <fullName evidence="4">Peptidase S8/S53 domain-containing protein</fullName>
    </recommendedName>
</protein>
<evidence type="ECO:0000313" key="2">
    <source>
        <dbReference type="EMBL" id="GLR84845.1"/>
    </source>
</evidence>
<feature type="region of interest" description="Disordered" evidence="1">
    <location>
        <begin position="653"/>
        <end position="674"/>
    </location>
</feature>
<dbReference type="Gene3D" id="2.60.120.1290">
    <property type="match status" value="1"/>
</dbReference>
<gene>
    <name evidence="2" type="ORF">GCM10007857_15550</name>
</gene>
<comment type="caution">
    <text evidence="2">The sequence shown here is derived from an EMBL/GenBank/DDBJ whole genome shotgun (WGS) entry which is preliminary data.</text>
</comment>
<keyword evidence="3" id="KW-1185">Reference proteome</keyword>
<sequence>MMAESDQYPKCFGPYLRYAISTDFRNFEEFDAQFKLFFLVEFHEPPEPDRFLRAMNQHEKVVDLGPSDDTRYATMLATPLALTGYQLRIWDEFVSRVELSLPLKPTEELKFERRIIDSRSNGNDPAGKLLIGVLDDGCPFAAAQFLQNVPGGGLRTRVRAIWDQNTGRQPINVKDGNGLPCVLGQTLSDLTYGLEFRRVSHLPGTPGRLMGLNEWIDLHLTPQGGIDEDGCYAGAGFPGLAHEASHGAHVMDVVAGRLPPSSRTGPPSDRRDPPSWKANTDPASATDVVFVQFSEACIRDATGVWLKSYVYDAILYILSHADQHNTDHVVINLSYGPTTGPHDGLSDLEPLLTTFVKKYDGIANKPKLDIVLAAGNSYLSEGHVRFHRHRDQPDSIEWTWRLPPDNTTLCFAEIWVKRAYAGIIDVTLISPSGVRYIPTAPVTPPPNPLPPAGVDLSIPWGIDDTMWQLHVEPTVATAGVVAEHGDWTIQLANVPEHVTVHAYVARTDPNMNVHSGARRSFFVDAEWEKSRAAEANCRYVDGKFDKHGSLIRRHGTLNGIATAKDDGVHVAGGYILSNERKSSYSSAGRARPGPLKRRIGPDYLLPCDDSCALSGVLAGGNRSGTVFRLIGTSAAAPQLARHIVNAAAGSPFPAPHVPVYPPDEERGLGNLDPP</sequence>
<dbReference type="RefSeq" id="WP_284263068.1">
    <property type="nucleotide sequence ID" value="NZ_BSOW01000004.1"/>
</dbReference>
<reference evidence="3" key="1">
    <citation type="journal article" date="2019" name="Int. J. Syst. Evol. Microbiol.">
        <title>The Global Catalogue of Microorganisms (GCM) 10K type strain sequencing project: providing services to taxonomists for standard genome sequencing and annotation.</title>
        <authorList>
            <consortium name="The Broad Institute Genomics Platform"/>
            <consortium name="The Broad Institute Genome Sequencing Center for Infectious Disease"/>
            <person name="Wu L."/>
            <person name="Ma J."/>
        </authorList>
    </citation>
    <scope>NUCLEOTIDE SEQUENCE [LARGE SCALE GENOMIC DNA]</scope>
    <source>
        <strain evidence="3">NBRC 102520</strain>
    </source>
</reference>
<evidence type="ECO:0000313" key="3">
    <source>
        <dbReference type="Proteomes" id="UP001156905"/>
    </source>
</evidence>
<dbReference type="Gene3D" id="3.40.50.200">
    <property type="entry name" value="Peptidase S8/S53 domain"/>
    <property type="match status" value="1"/>
</dbReference>
<dbReference type="EMBL" id="BSOW01000004">
    <property type="protein sequence ID" value="GLR84845.1"/>
    <property type="molecule type" value="Genomic_DNA"/>
</dbReference>
<organism evidence="2 3">
    <name type="scientific">Bradyrhizobium iriomotense</name>
    <dbReference type="NCBI Taxonomy" id="441950"/>
    <lineage>
        <taxon>Bacteria</taxon>
        <taxon>Pseudomonadati</taxon>
        <taxon>Pseudomonadota</taxon>
        <taxon>Alphaproteobacteria</taxon>
        <taxon>Hyphomicrobiales</taxon>
        <taxon>Nitrobacteraceae</taxon>
        <taxon>Bradyrhizobium</taxon>
    </lineage>
</organism>
<dbReference type="InterPro" id="IPR036852">
    <property type="entry name" value="Peptidase_S8/S53_dom_sf"/>
</dbReference>
<proteinExistence type="predicted"/>
<dbReference type="SUPFAM" id="SSF52743">
    <property type="entry name" value="Subtilisin-like"/>
    <property type="match status" value="1"/>
</dbReference>